<organism evidence="3 4">
    <name type="scientific">Kitasatospora aburaviensis</name>
    <dbReference type="NCBI Taxonomy" id="67265"/>
    <lineage>
        <taxon>Bacteria</taxon>
        <taxon>Bacillati</taxon>
        <taxon>Actinomycetota</taxon>
        <taxon>Actinomycetes</taxon>
        <taxon>Kitasatosporales</taxon>
        <taxon>Streptomycetaceae</taxon>
        <taxon>Kitasatospora</taxon>
    </lineage>
</organism>
<dbReference type="InterPro" id="IPR000421">
    <property type="entry name" value="FA58C"/>
</dbReference>
<dbReference type="EMBL" id="JBHSOD010000002">
    <property type="protein sequence ID" value="MFC5883923.1"/>
    <property type="molecule type" value="Genomic_DNA"/>
</dbReference>
<feature type="domain" description="F5/8 type C" evidence="2">
    <location>
        <begin position="997"/>
        <end position="1107"/>
    </location>
</feature>
<dbReference type="InterPro" id="IPR053850">
    <property type="entry name" value="Glyco_hydro_123_N_2"/>
</dbReference>
<dbReference type="PANTHER" id="PTHR24543">
    <property type="entry name" value="MULTICOPPER OXIDASE-RELATED"/>
    <property type="match status" value="1"/>
</dbReference>
<keyword evidence="1" id="KW-0732">Signal</keyword>
<dbReference type="Gene3D" id="2.60.120.260">
    <property type="entry name" value="Galactose-binding domain-like"/>
    <property type="match status" value="2"/>
</dbReference>
<evidence type="ECO:0000313" key="4">
    <source>
        <dbReference type="Proteomes" id="UP001596067"/>
    </source>
</evidence>
<comment type="caution">
    <text evidence="3">The sequence shown here is derived from an EMBL/GenBank/DDBJ whole genome shotgun (WGS) entry which is preliminary data.</text>
</comment>
<reference evidence="4" key="1">
    <citation type="journal article" date="2019" name="Int. J. Syst. Evol. Microbiol.">
        <title>The Global Catalogue of Microorganisms (GCM) 10K type strain sequencing project: providing services to taxonomists for standard genome sequencing and annotation.</title>
        <authorList>
            <consortium name="The Broad Institute Genomics Platform"/>
            <consortium name="The Broad Institute Genome Sequencing Center for Infectious Disease"/>
            <person name="Wu L."/>
            <person name="Ma J."/>
        </authorList>
    </citation>
    <scope>NUCLEOTIDE SEQUENCE [LARGE SCALE GENOMIC DNA]</scope>
    <source>
        <strain evidence="4">CGMCC 4.1469</strain>
    </source>
</reference>
<evidence type="ECO:0000256" key="1">
    <source>
        <dbReference type="SAM" id="SignalP"/>
    </source>
</evidence>
<accession>A0ABW1EPI3</accession>
<dbReference type="SUPFAM" id="SSF49785">
    <property type="entry name" value="Galactose-binding domain-like"/>
    <property type="match status" value="2"/>
</dbReference>
<dbReference type="InterPro" id="IPR008979">
    <property type="entry name" value="Galactose-bd-like_sf"/>
</dbReference>
<sequence>MNKSPARALVPAVAALLLGALIPGTAAAATPPSVWVESGYDHVFSSSPVPARPARAVDLFAARNETQAAQIAVRSGGGLSGLQIAAGDLAGPGGATIPASRITVNREYNHPHVAKVVQEGPNDGHQEPPDGGTAYYDALVENKPYDLAAGTTQPYYYSVAVPAGQAAGTYTGRATVQSSEGAVDVPVSVTVYDAELPPANRSTFRQNNWFTSAGWDYSWTDASIPGQYGVRPYDDERWWTVIKNFAADHAKHRNNVIFADFQGLAIPDTTLDAATGQYTFQWGYFDRFVQIFQDAGALQYIYTPHLIEGDGNKLEALVEDGRGGVHKDFLSLGEPGDTEEEKAAKRSIAAAYLDKVFGALKAHLDTKCLDAGPVCAPGRRWSDVFYMSAVDEPSGGNLPTQTVTSPWLYEQYRNHFPQGRTNEAHTGVAPGIDDALGTVTPKLDADYDRNAGYYQSLRLAGKDLWLYYCNDPQDRHVNRFISYPVADSRLTPWMVAATGGNGFLHWGWNIWSDDSAGHPAYNTFDDWQNGDRYLVRPNVGVDHDQPTEADGNREHETKYELYDSIRGEALLAGVQDFELLHQLAATKPVLARALIASLITSTTEFSTSGVATDHRHKQILDALTSGGPDAVFPFADDFSAGSDGQWRHTKGSWSVTADGGYVQSDPLSDWQTVSAVAGRAYGDVAASVDVRITGVNPVGGDSNWAGLTIHSQNPTDVQTGYLVALRDTGEVFVYRSGTVLATAQVPGYTPGRTVPLRVTTRGSTLEVSAGTTPLITLDDQGYPVGNVGLATGDASARFDNVRLDPGTDAAEGAAVTASTSYEADGWGLAAATDGRRGLPDGSLGWSSLGNMTTDHGEWVAVDLGATRRIGRVDLHPRADGGNAGMGFPVDFTVQVSTDNATWTTVADRKDYPRPDASAQSFAFAPTDVRYVKVTGTRLRTDPHGNYHMQLAEIETAGGDLAVNRPVSASSTVEGSGWGRGAATDGVLNSALGYSMGWTSAESPTADADEWITVDLQSANRISRVRLTPRTDGGNTGLGFPVDFTVQVSTDNATWTTVAARNGFARPGAAGQDFTFAPTWARYVKVAATRLSADQYGDHYLQLGEIGVG</sequence>
<dbReference type="PROSITE" id="PS50022">
    <property type="entry name" value="FA58C_3"/>
    <property type="match status" value="2"/>
</dbReference>
<feature type="domain" description="F5/8 type C" evidence="2">
    <location>
        <begin position="798"/>
        <end position="958"/>
    </location>
</feature>
<gene>
    <name evidence="3" type="ORF">ACFP0N_02860</name>
</gene>
<evidence type="ECO:0000259" key="2">
    <source>
        <dbReference type="PROSITE" id="PS50022"/>
    </source>
</evidence>
<feature type="signal peptide" evidence="1">
    <location>
        <begin position="1"/>
        <end position="28"/>
    </location>
</feature>
<dbReference type="Pfam" id="PF22680">
    <property type="entry name" value="Glyco_hydro_123_N_2"/>
    <property type="match status" value="1"/>
</dbReference>
<dbReference type="Pfam" id="PF13320">
    <property type="entry name" value="GH123_cat"/>
    <property type="match status" value="1"/>
</dbReference>
<keyword evidence="4" id="KW-1185">Reference proteome</keyword>
<dbReference type="InterPro" id="IPR025150">
    <property type="entry name" value="GH123_cat"/>
</dbReference>
<dbReference type="PANTHER" id="PTHR24543:SF325">
    <property type="entry name" value="F5_8 TYPE C DOMAIN-CONTAINING PROTEIN"/>
    <property type="match status" value="1"/>
</dbReference>
<name>A0ABW1EPI3_9ACTN</name>
<protein>
    <submittedName>
        <fullName evidence="3">Discoidin domain-containing protein</fullName>
    </submittedName>
</protein>
<evidence type="ECO:0000313" key="3">
    <source>
        <dbReference type="EMBL" id="MFC5883923.1"/>
    </source>
</evidence>
<feature type="chain" id="PRO_5046164301" evidence="1">
    <location>
        <begin position="29"/>
        <end position="1108"/>
    </location>
</feature>
<dbReference type="RefSeq" id="WP_313763274.1">
    <property type="nucleotide sequence ID" value="NZ_BAAAVH010000108.1"/>
</dbReference>
<dbReference type="Gene3D" id="2.60.120.560">
    <property type="entry name" value="Exo-inulinase, domain 1"/>
    <property type="match status" value="1"/>
</dbReference>
<dbReference type="Proteomes" id="UP001596067">
    <property type="component" value="Unassembled WGS sequence"/>
</dbReference>
<proteinExistence type="predicted"/>
<dbReference type="Pfam" id="PF00754">
    <property type="entry name" value="F5_F8_type_C"/>
    <property type="match status" value="2"/>
</dbReference>